<evidence type="ECO:0000256" key="2">
    <source>
        <dbReference type="ARBA" id="ARBA00022737"/>
    </source>
</evidence>
<dbReference type="Pfam" id="PF14559">
    <property type="entry name" value="TPR_19"/>
    <property type="match status" value="1"/>
</dbReference>
<dbReference type="InterPro" id="IPR011990">
    <property type="entry name" value="TPR-like_helical_dom_sf"/>
</dbReference>
<feature type="repeat" description="TPR" evidence="4">
    <location>
        <begin position="309"/>
        <end position="342"/>
    </location>
</feature>
<proteinExistence type="predicted"/>
<comment type="caution">
    <text evidence="7">The sequence shown here is derived from an EMBL/GenBank/DDBJ whole genome shotgun (WGS) entry which is preliminary data.</text>
</comment>
<dbReference type="Pfam" id="PF13525">
    <property type="entry name" value="YfiO"/>
    <property type="match status" value="1"/>
</dbReference>
<dbReference type="InterPro" id="IPR039565">
    <property type="entry name" value="BamD-like"/>
</dbReference>
<dbReference type="PATRIC" id="fig|1703775.3.peg.477"/>
<keyword evidence="1" id="KW-0732">Signal</keyword>
<reference evidence="7 8" key="1">
    <citation type="journal article" date="2015" name="Microbiome">
        <title>Genomic resolution of linkages in carbon, nitrogen, and sulfur cycling among widespread estuary sediment bacteria.</title>
        <authorList>
            <person name="Baker B.J."/>
            <person name="Lazar C.S."/>
            <person name="Teske A.P."/>
            <person name="Dick G.J."/>
        </authorList>
    </citation>
    <scope>NUCLEOTIDE SEQUENCE [LARGE SCALE GENOMIC DNA]</scope>
    <source>
        <strain evidence="7">DG_54_3</strain>
    </source>
</reference>
<evidence type="ECO:0000256" key="4">
    <source>
        <dbReference type="PROSITE-ProRule" id="PRU00339"/>
    </source>
</evidence>
<dbReference type="PANTHER" id="PTHR45586">
    <property type="entry name" value="TPR REPEAT-CONTAINING PROTEIN PA4667"/>
    <property type="match status" value="1"/>
</dbReference>
<name>A0A0S7XT99_UNCSA</name>
<dbReference type="Gene3D" id="1.25.40.10">
    <property type="entry name" value="Tetratricopeptide repeat domain"/>
    <property type="match status" value="4"/>
</dbReference>
<keyword evidence="3 4" id="KW-0802">TPR repeat</keyword>
<feature type="compositionally biased region" description="Polar residues" evidence="5">
    <location>
        <begin position="1"/>
        <end position="18"/>
    </location>
</feature>
<dbReference type="PANTHER" id="PTHR45586:SF1">
    <property type="entry name" value="LIPOPOLYSACCHARIDE ASSEMBLY PROTEIN B"/>
    <property type="match status" value="1"/>
</dbReference>
<evidence type="ECO:0000256" key="3">
    <source>
        <dbReference type="ARBA" id="ARBA00022803"/>
    </source>
</evidence>
<feature type="repeat" description="TPR" evidence="4">
    <location>
        <begin position="87"/>
        <end position="120"/>
    </location>
</feature>
<dbReference type="Proteomes" id="UP000051861">
    <property type="component" value="Unassembled WGS sequence"/>
</dbReference>
<keyword evidence="2" id="KW-0677">Repeat</keyword>
<dbReference type="InterPro" id="IPR019734">
    <property type="entry name" value="TPR_rpt"/>
</dbReference>
<organism evidence="7 8">
    <name type="scientific">candidate division WOR-1 bacterium DG_54_3</name>
    <dbReference type="NCBI Taxonomy" id="1703775"/>
    <lineage>
        <taxon>Bacteria</taxon>
        <taxon>Bacillati</taxon>
        <taxon>Saganbacteria</taxon>
    </lineage>
</organism>
<dbReference type="PROSITE" id="PS50005">
    <property type="entry name" value="TPR"/>
    <property type="match status" value="5"/>
</dbReference>
<gene>
    <name evidence="7" type="ORF">AMJ44_09765</name>
</gene>
<accession>A0A0S7XT99</accession>
<feature type="repeat" description="TPR" evidence="4">
    <location>
        <begin position="743"/>
        <end position="776"/>
    </location>
</feature>
<protein>
    <recommendedName>
        <fullName evidence="6">Outer membrane lipoprotein BamD-like domain-containing protein</fullName>
    </recommendedName>
</protein>
<dbReference type="AlphaFoldDB" id="A0A0S7XT99"/>
<feature type="repeat" description="TPR" evidence="4">
    <location>
        <begin position="121"/>
        <end position="154"/>
    </location>
</feature>
<evidence type="ECO:0000256" key="1">
    <source>
        <dbReference type="ARBA" id="ARBA00022729"/>
    </source>
</evidence>
<dbReference type="SUPFAM" id="SSF81901">
    <property type="entry name" value="HCP-like"/>
    <property type="match status" value="1"/>
</dbReference>
<feature type="repeat" description="TPR" evidence="4">
    <location>
        <begin position="343"/>
        <end position="376"/>
    </location>
</feature>
<dbReference type="EMBL" id="LIZX01000107">
    <property type="protein sequence ID" value="KPJ65642.1"/>
    <property type="molecule type" value="Genomic_DNA"/>
</dbReference>
<feature type="region of interest" description="Disordered" evidence="5">
    <location>
        <begin position="1"/>
        <end position="23"/>
    </location>
</feature>
<evidence type="ECO:0000259" key="6">
    <source>
        <dbReference type="Pfam" id="PF13525"/>
    </source>
</evidence>
<feature type="domain" description="Outer membrane lipoprotein BamD-like" evidence="6">
    <location>
        <begin position="681"/>
        <end position="756"/>
    </location>
</feature>
<dbReference type="Pfam" id="PF13181">
    <property type="entry name" value="TPR_8"/>
    <property type="match status" value="2"/>
</dbReference>
<sequence>MDVRSATETQKAAQTAHSANVKETRPLEEMKKEIFLPIISPLLFAHDINSKDLQQSFSKIDKLLRQGKFLNAIILAKKTLRAHKDNPSALIKLGEAYLGLQKLDVAQKCFERAKSIDSNLIDAYLGLASIEGARGQFTNAIKIYDQALLKDPTNYEANFYKGEILFNLSKYKEAKVLFEKAKEIALQNISQNKNDIDSHLILGKIYQFEGNFGLTIKELEIVYGLEPDNVENNNLLGNAYKTLSNLKKALTIYQAALDAGNEDFSLWIGLCQTKYSLGGRENFEEVFDIYDTFEEFLSLNPKSSPKEKSDFLYLHADISFTKGKYKEAIRLLEEAKKMNPNNIMALMLLANSYLTLSQYEKALSVSESILKLQPANWTALIVKMNCYSNLAVLHRKIDAMSQAEEYQNKLLANLERAEKYFPRNLEILQALKDMYSGMGEYEKTITYLGKIISLMPKGLSNTSRFRRELKNKQMYLAVTEGRDFDFDQKKVAFSKLESFEPQPLKENYKTGKEFNNFIQSSVGDVGYYFIADEKNLRNWIRINSGKDIDLSKLSVKEAIVLAAQLTELIVTYRDKTAVADLAHIPIEAKISNGNGVCRHYVPIFIALFNTIKSVNPNLANIYASLMINSHHTWNVIFEVRRDKIIAVPIDLTFDDDDQVFGNNLEALNDEHFNRFDQAVNHNADSEKAIKKYEQAIKRFPDAKWIDSARLMQARLYFVQGKYNEAKATLISILKLYPQTERLADIYDLLGIITLRQGNLEATIEYLEKLIRINISHIEPGTKIKFTLVDENNTPVLPAEAVIEMKIVEEDGKKVVKSKVSITHKQIEQLRKKRKLQKATINLKILR</sequence>
<evidence type="ECO:0000256" key="5">
    <source>
        <dbReference type="SAM" id="MobiDB-lite"/>
    </source>
</evidence>
<evidence type="ECO:0000313" key="7">
    <source>
        <dbReference type="EMBL" id="KPJ65642.1"/>
    </source>
</evidence>
<evidence type="ECO:0000313" key="8">
    <source>
        <dbReference type="Proteomes" id="UP000051861"/>
    </source>
</evidence>
<dbReference type="Pfam" id="PF12895">
    <property type="entry name" value="ANAPC3"/>
    <property type="match status" value="1"/>
</dbReference>
<dbReference type="InterPro" id="IPR051012">
    <property type="entry name" value="CellSynth/LPSAsmb/PSIAsmb"/>
</dbReference>
<dbReference type="SMART" id="SM00028">
    <property type="entry name" value="TPR"/>
    <property type="match status" value="10"/>
</dbReference>
<dbReference type="SUPFAM" id="SSF48452">
    <property type="entry name" value="TPR-like"/>
    <property type="match status" value="2"/>
</dbReference>